<evidence type="ECO:0000256" key="1">
    <source>
        <dbReference type="SAM" id="SignalP"/>
    </source>
</evidence>
<evidence type="ECO:0000313" key="2">
    <source>
        <dbReference type="EMBL" id="SFR54130.1"/>
    </source>
</evidence>
<feature type="chain" id="PRO_5011442279" evidence="1">
    <location>
        <begin position="20"/>
        <end position="242"/>
    </location>
</feature>
<protein>
    <submittedName>
        <fullName evidence="2">Uncharacterized protein</fullName>
    </submittedName>
</protein>
<accession>A0A1I6HIK1</accession>
<gene>
    <name evidence="2" type="ORF">SAMN04490243_2776</name>
</gene>
<name>A0A1I6HIK1_9FLAO</name>
<organism evidence="2 3">
    <name type="scientific">Robiginitalea myxolifaciens</name>
    <dbReference type="NCBI Taxonomy" id="400055"/>
    <lineage>
        <taxon>Bacteria</taxon>
        <taxon>Pseudomonadati</taxon>
        <taxon>Bacteroidota</taxon>
        <taxon>Flavobacteriia</taxon>
        <taxon>Flavobacteriales</taxon>
        <taxon>Flavobacteriaceae</taxon>
        <taxon>Robiginitalea</taxon>
    </lineage>
</organism>
<dbReference type="EMBL" id="FOYQ01000002">
    <property type="protein sequence ID" value="SFR54130.1"/>
    <property type="molecule type" value="Genomic_DNA"/>
</dbReference>
<dbReference type="Proteomes" id="UP000199534">
    <property type="component" value="Unassembled WGS sequence"/>
</dbReference>
<keyword evidence="1" id="KW-0732">Signal</keyword>
<dbReference type="AlphaFoldDB" id="A0A1I6HIK1"/>
<dbReference type="OrthoDB" id="1420518at2"/>
<sequence>MKKILFTFLAVASFAGAYAQAGVQLRNDGFSATTNQMFTELRKKKATEVPLGTVGSPYIDESFAPCEVYYNDELVGTFYYRHNAVNDEIEIKDNPMPDAEVSSLATMRQLRIIVKKSGQEISMQTFETKEDQLRNGYLYAITGEGDYQLYQRNKVKFTEGTEAVSSYVRSQPNRFSIFTDYYYSDKDGKVVNFVPSRKGAFISSFDKSIQSSLKEYMKEEGLNVKKEEDLVKIFAFLNQQGV</sequence>
<dbReference type="STRING" id="400055.SAMN04490243_2776"/>
<feature type="signal peptide" evidence="1">
    <location>
        <begin position="1"/>
        <end position="19"/>
    </location>
</feature>
<evidence type="ECO:0000313" key="3">
    <source>
        <dbReference type="Proteomes" id="UP000199534"/>
    </source>
</evidence>
<keyword evidence="3" id="KW-1185">Reference proteome</keyword>
<dbReference type="RefSeq" id="WP_092983222.1">
    <property type="nucleotide sequence ID" value="NZ_FOYQ01000002.1"/>
</dbReference>
<proteinExistence type="predicted"/>
<reference evidence="2 3" key="1">
    <citation type="submission" date="2016-10" db="EMBL/GenBank/DDBJ databases">
        <authorList>
            <person name="de Groot N.N."/>
        </authorList>
    </citation>
    <scope>NUCLEOTIDE SEQUENCE [LARGE SCALE GENOMIC DNA]</scope>
    <source>
        <strain evidence="2 3">DSM 21019</strain>
    </source>
</reference>